<reference evidence="1 2" key="1">
    <citation type="submission" date="2020-10" db="EMBL/GenBank/DDBJ databases">
        <title>Connecting structure to function with the recovery of over 1000 high-quality activated sludge metagenome-assembled genomes encoding full-length rRNA genes using long-read sequencing.</title>
        <authorList>
            <person name="Singleton C.M."/>
            <person name="Petriglieri F."/>
            <person name="Kristensen J.M."/>
            <person name="Kirkegaard R.H."/>
            <person name="Michaelsen T.Y."/>
            <person name="Andersen M.H."/>
            <person name="Karst S.M."/>
            <person name="Dueholm M.S."/>
            <person name="Nielsen P.H."/>
            <person name="Albertsen M."/>
        </authorList>
    </citation>
    <scope>NUCLEOTIDE SEQUENCE [LARGE SCALE GENOMIC DNA]</scope>
    <source>
        <strain evidence="1">Lyne_18-Q3-R50-59_MAXAC.006</strain>
    </source>
</reference>
<comment type="caution">
    <text evidence="1">The sequence shown here is derived from an EMBL/GenBank/DDBJ whole genome shotgun (WGS) entry which is preliminary data.</text>
</comment>
<accession>A0A936TCQ3</accession>
<dbReference type="Proteomes" id="UP000727993">
    <property type="component" value="Unassembled WGS sequence"/>
</dbReference>
<sequence>MSPKQSEHRKAVVAAQDIALARDRYTCQLPVIARELRRHGPPSDDVLEALSSALAVKCTIGVDPQHKATQGSRRDLSTDPENIIALCRAHHVWTGHHPTFGRLLGTYGTTIKHPEENPPT</sequence>
<gene>
    <name evidence="1" type="ORF">IPN02_07915</name>
</gene>
<dbReference type="EMBL" id="JADJZA010000005">
    <property type="protein sequence ID" value="MBK9296756.1"/>
    <property type="molecule type" value="Genomic_DNA"/>
</dbReference>
<protein>
    <submittedName>
        <fullName evidence="1">Uncharacterized protein</fullName>
    </submittedName>
</protein>
<evidence type="ECO:0000313" key="2">
    <source>
        <dbReference type="Proteomes" id="UP000727993"/>
    </source>
</evidence>
<organism evidence="1 2">
    <name type="scientific">Candidatus Neomicrothrix subdominans</name>
    <dbReference type="NCBI Taxonomy" id="2954438"/>
    <lineage>
        <taxon>Bacteria</taxon>
        <taxon>Bacillati</taxon>
        <taxon>Actinomycetota</taxon>
        <taxon>Acidimicrobiia</taxon>
        <taxon>Acidimicrobiales</taxon>
        <taxon>Microthrixaceae</taxon>
        <taxon>Candidatus Neomicrothrix</taxon>
    </lineage>
</organism>
<name>A0A936TCQ3_9ACTN</name>
<dbReference type="AlphaFoldDB" id="A0A936TCQ3"/>
<proteinExistence type="predicted"/>
<evidence type="ECO:0000313" key="1">
    <source>
        <dbReference type="EMBL" id="MBK9296756.1"/>
    </source>
</evidence>